<keyword evidence="5" id="KW-1185">Reference proteome</keyword>
<accession>A0A927RCR4</accession>
<evidence type="ECO:0000259" key="3">
    <source>
        <dbReference type="Pfam" id="PF13786"/>
    </source>
</evidence>
<evidence type="ECO:0000259" key="2">
    <source>
        <dbReference type="Pfam" id="PF11738"/>
    </source>
</evidence>
<dbReference type="Gene3D" id="3.90.640.20">
    <property type="entry name" value="Heat-shock cognate protein, ATPase"/>
    <property type="match status" value="1"/>
</dbReference>
<dbReference type="Gene3D" id="3.30.565.40">
    <property type="entry name" value="Fervidobacterium nodosum Rt17-B1 like"/>
    <property type="match status" value="1"/>
</dbReference>
<dbReference type="Proteomes" id="UP000658225">
    <property type="component" value="Unassembled WGS sequence"/>
</dbReference>
<feature type="domain" description="DUF4179" evidence="3">
    <location>
        <begin position="41"/>
        <end position="126"/>
    </location>
</feature>
<protein>
    <recommendedName>
        <fullName evidence="6">Anti-sigma factor</fullName>
    </recommendedName>
</protein>
<gene>
    <name evidence="4" type="ORF">H4683_000046</name>
</gene>
<organism evidence="4 5">
    <name type="scientific">Sporosarcina limicola</name>
    <dbReference type="NCBI Taxonomy" id="34101"/>
    <lineage>
        <taxon>Bacteria</taxon>
        <taxon>Bacillati</taxon>
        <taxon>Bacillota</taxon>
        <taxon>Bacilli</taxon>
        <taxon>Bacillales</taxon>
        <taxon>Caryophanaceae</taxon>
        <taxon>Sporosarcina</taxon>
    </lineage>
</organism>
<evidence type="ECO:0008006" key="6">
    <source>
        <dbReference type="Google" id="ProtNLM"/>
    </source>
</evidence>
<keyword evidence="1" id="KW-1133">Transmembrane helix</keyword>
<dbReference type="InterPro" id="IPR021729">
    <property type="entry name" value="DUF3298"/>
</dbReference>
<dbReference type="Pfam" id="PF11738">
    <property type="entry name" value="DUF3298"/>
    <property type="match status" value="1"/>
</dbReference>
<evidence type="ECO:0000256" key="1">
    <source>
        <dbReference type="SAM" id="Phobius"/>
    </source>
</evidence>
<sequence>MKKLNNLKNKYNEIEIPSELEDVVKSSIRQAKTTGKKRGYVKQWTIGAAAAAALFIGSINMSPSFAQAMVNVPVLGTIVEVFTIQQMTINEVDHQADLKTPAIEGLTDKGLQAALNEKYIAENKMLFKQFEQDVAELEKAGGGHLGVHTGYEVVTDTDQLLSIARYEVNTVGSSSTTMKYDTVDKQNNVLITLPSLFKGNLYIDVISKYIVNEMKANMAADENITYFLSTDEFGGFEKISADQSFYITADNKLVISFDKYEVAPGSMGVLKFEIPTDLVKELLVSNTYIH</sequence>
<dbReference type="EMBL" id="JADBEL010000001">
    <property type="protein sequence ID" value="MBE1552977.1"/>
    <property type="molecule type" value="Genomic_DNA"/>
</dbReference>
<reference evidence="4" key="1">
    <citation type="submission" date="2020-10" db="EMBL/GenBank/DDBJ databases">
        <title>Genomic Encyclopedia of Type Strains, Phase IV (KMG-IV): sequencing the most valuable type-strain genomes for metagenomic binning, comparative biology and taxonomic classification.</title>
        <authorList>
            <person name="Goeker M."/>
        </authorList>
    </citation>
    <scope>NUCLEOTIDE SEQUENCE</scope>
    <source>
        <strain evidence="4">DSM 13886</strain>
    </source>
</reference>
<dbReference type="InterPro" id="IPR037126">
    <property type="entry name" value="PdaC/RsiV-like_sf"/>
</dbReference>
<dbReference type="AlphaFoldDB" id="A0A927RCR4"/>
<proteinExistence type="predicted"/>
<dbReference type="RefSeq" id="WP_192596822.1">
    <property type="nucleotide sequence ID" value="NZ_JADBEL010000001.1"/>
</dbReference>
<keyword evidence="1" id="KW-0472">Membrane</keyword>
<feature type="domain" description="DUF3298" evidence="2">
    <location>
        <begin position="196"/>
        <end position="276"/>
    </location>
</feature>
<evidence type="ECO:0000313" key="4">
    <source>
        <dbReference type="EMBL" id="MBE1552977.1"/>
    </source>
</evidence>
<keyword evidence="1" id="KW-0812">Transmembrane</keyword>
<dbReference type="Pfam" id="PF13786">
    <property type="entry name" value="DUF4179"/>
    <property type="match status" value="1"/>
</dbReference>
<comment type="caution">
    <text evidence="4">The sequence shown here is derived from an EMBL/GenBank/DDBJ whole genome shotgun (WGS) entry which is preliminary data.</text>
</comment>
<feature type="transmembrane region" description="Helical" evidence="1">
    <location>
        <begin position="44"/>
        <end position="61"/>
    </location>
</feature>
<evidence type="ECO:0000313" key="5">
    <source>
        <dbReference type="Proteomes" id="UP000658225"/>
    </source>
</evidence>
<dbReference type="InterPro" id="IPR025436">
    <property type="entry name" value="DUF4179"/>
</dbReference>
<name>A0A927RCR4_9BACL</name>